<dbReference type="EMBL" id="BMFZ01000002">
    <property type="protein sequence ID" value="GGA35732.1"/>
    <property type="molecule type" value="Genomic_DNA"/>
</dbReference>
<name>A0ABQ1G1R5_9GAMM</name>
<protein>
    <submittedName>
        <fullName evidence="1">Uncharacterized protein</fullName>
    </submittedName>
</protein>
<proteinExistence type="predicted"/>
<sequence length="64" mass="6892">MPSCPADSDIAEIRNGVNTALIFLNRNDVQCPKANGKKMCVITLDALSDGDEDISAMMIPLIIK</sequence>
<evidence type="ECO:0000313" key="2">
    <source>
        <dbReference type="Proteomes" id="UP000627464"/>
    </source>
</evidence>
<accession>A0ABQ1G1R5</accession>
<keyword evidence="2" id="KW-1185">Reference proteome</keyword>
<comment type="caution">
    <text evidence="1">The sequence shown here is derived from an EMBL/GenBank/DDBJ whole genome shotgun (WGS) entry which is preliminary data.</text>
</comment>
<organism evidence="1 2">
    <name type="scientific">Hafnia psychrotolerans</name>
    <dbReference type="NCBI Taxonomy" id="1477018"/>
    <lineage>
        <taxon>Bacteria</taxon>
        <taxon>Pseudomonadati</taxon>
        <taxon>Pseudomonadota</taxon>
        <taxon>Gammaproteobacteria</taxon>
        <taxon>Enterobacterales</taxon>
        <taxon>Hafniaceae</taxon>
        <taxon>Hafnia</taxon>
    </lineage>
</organism>
<evidence type="ECO:0000313" key="1">
    <source>
        <dbReference type="EMBL" id="GGA35732.1"/>
    </source>
</evidence>
<dbReference type="Proteomes" id="UP000627464">
    <property type="component" value="Unassembled WGS sequence"/>
</dbReference>
<gene>
    <name evidence="1" type="ORF">GCM10011328_08190</name>
</gene>
<reference evidence="2" key="1">
    <citation type="journal article" date="2019" name="Int. J. Syst. Evol. Microbiol.">
        <title>The Global Catalogue of Microorganisms (GCM) 10K type strain sequencing project: providing services to taxonomists for standard genome sequencing and annotation.</title>
        <authorList>
            <consortium name="The Broad Institute Genomics Platform"/>
            <consortium name="The Broad Institute Genome Sequencing Center for Infectious Disease"/>
            <person name="Wu L."/>
            <person name="Ma J."/>
        </authorList>
    </citation>
    <scope>NUCLEOTIDE SEQUENCE [LARGE SCALE GENOMIC DNA]</scope>
    <source>
        <strain evidence="2">CGMCC 1.12806</strain>
    </source>
</reference>